<dbReference type="STRING" id="1499688.BN000_03291"/>
<protein>
    <submittedName>
        <fullName evidence="1">Uncharacterized protein</fullName>
    </submittedName>
</protein>
<gene>
    <name evidence="1" type="ORF">BN000_03291</name>
</gene>
<organism evidence="1 2">
    <name type="scientific">Neobacillus massiliamazoniensis</name>
    <dbReference type="NCBI Taxonomy" id="1499688"/>
    <lineage>
        <taxon>Bacteria</taxon>
        <taxon>Bacillati</taxon>
        <taxon>Bacillota</taxon>
        <taxon>Bacilli</taxon>
        <taxon>Bacillales</taxon>
        <taxon>Bacillaceae</taxon>
        <taxon>Neobacillus</taxon>
    </lineage>
</organism>
<keyword evidence="2" id="KW-1185">Reference proteome</keyword>
<accession>A0A0U1NZA7</accession>
<dbReference type="EMBL" id="CVRB01000003">
    <property type="protein sequence ID" value="CRK83327.1"/>
    <property type="molecule type" value="Genomic_DNA"/>
</dbReference>
<reference evidence="2" key="1">
    <citation type="submission" date="2015-05" db="EMBL/GenBank/DDBJ databases">
        <authorList>
            <person name="Urmite Genomes"/>
        </authorList>
    </citation>
    <scope>NUCLEOTIDE SEQUENCE [LARGE SCALE GENOMIC DNA]</scope>
    <source>
        <strain evidence="2">LF1</strain>
    </source>
</reference>
<dbReference type="Proteomes" id="UP000199087">
    <property type="component" value="Unassembled WGS sequence"/>
</dbReference>
<name>A0A0U1NZA7_9BACI</name>
<evidence type="ECO:0000313" key="1">
    <source>
        <dbReference type="EMBL" id="CRK83327.1"/>
    </source>
</evidence>
<sequence>MMSKRLRRYLRISVISSKVIKQSGFSLRWDSSEIPSFCRLVEEGICLIGMGLLLNPIQGMKLSFLSFLKMTFTSQQNSK</sequence>
<dbReference type="AlphaFoldDB" id="A0A0U1NZA7"/>
<proteinExistence type="predicted"/>
<evidence type="ECO:0000313" key="2">
    <source>
        <dbReference type="Proteomes" id="UP000199087"/>
    </source>
</evidence>